<comment type="catalytic activity">
    <reaction evidence="7">
        <text>a quinone + NADH + 5 H(+)(in) = a quinol + NAD(+) + 4 H(+)(out)</text>
        <dbReference type="Rhea" id="RHEA:57888"/>
        <dbReference type="ChEBI" id="CHEBI:15378"/>
        <dbReference type="ChEBI" id="CHEBI:24646"/>
        <dbReference type="ChEBI" id="CHEBI:57540"/>
        <dbReference type="ChEBI" id="CHEBI:57945"/>
        <dbReference type="ChEBI" id="CHEBI:132124"/>
    </reaction>
</comment>
<evidence type="ECO:0000256" key="7">
    <source>
        <dbReference type="HAMAP-Rule" id="MF_01456"/>
    </source>
</evidence>
<comment type="subunit">
    <text evidence="7">NDH-1 is composed of 14 different subunits. Subunits NuoA, H, J, K, L, M, N constitute the membrane sector of the complex.</text>
</comment>
<keyword evidence="4 7" id="KW-0812">Transmembrane</keyword>
<evidence type="ECO:0000256" key="4">
    <source>
        <dbReference type="ARBA" id="ARBA00022692"/>
    </source>
</evidence>
<reference evidence="8 9" key="1">
    <citation type="submission" date="2019-02" db="EMBL/GenBank/DDBJ databases">
        <title>Deep-cultivation of Planctomycetes and their phenomic and genomic characterization uncovers novel biology.</title>
        <authorList>
            <person name="Wiegand S."/>
            <person name="Jogler M."/>
            <person name="Boedeker C."/>
            <person name="Pinto D."/>
            <person name="Vollmers J."/>
            <person name="Rivas-Marin E."/>
            <person name="Kohn T."/>
            <person name="Peeters S.H."/>
            <person name="Heuer A."/>
            <person name="Rast P."/>
            <person name="Oberbeckmann S."/>
            <person name="Bunk B."/>
            <person name="Jeske O."/>
            <person name="Meyerdierks A."/>
            <person name="Storesund J.E."/>
            <person name="Kallscheuer N."/>
            <person name="Luecker S."/>
            <person name="Lage O.M."/>
            <person name="Pohl T."/>
            <person name="Merkel B.J."/>
            <person name="Hornburger P."/>
            <person name="Mueller R.-W."/>
            <person name="Bruemmer F."/>
            <person name="Labrenz M."/>
            <person name="Spormann A.M."/>
            <person name="Op den Camp H."/>
            <person name="Overmann J."/>
            <person name="Amann R."/>
            <person name="Jetten M.S.M."/>
            <person name="Mascher T."/>
            <person name="Medema M.H."/>
            <person name="Devos D.P."/>
            <person name="Kaster A.-K."/>
            <person name="Ovreas L."/>
            <person name="Rohde M."/>
            <person name="Galperin M.Y."/>
            <person name="Jogler C."/>
        </authorList>
    </citation>
    <scope>NUCLEOTIDE SEQUENCE [LARGE SCALE GENOMIC DNA]</scope>
    <source>
        <strain evidence="8 9">I41</strain>
    </source>
</reference>
<evidence type="ECO:0000313" key="8">
    <source>
        <dbReference type="EMBL" id="QDT72802.1"/>
    </source>
</evidence>
<keyword evidence="9" id="KW-1185">Reference proteome</keyword>
<feature type="transmembrane region" description="Helical" evidence="7">
    <location>
        <begin position="41"/>
        <end position="60"/>
    </location>
</feature>
<dbReference type="KEGG" id="llh:I41_19860"/>
<dbReference type="PANTHER" id="PTHR11434">
    <property type="entry name" value="NADH-UBIQUINONE OXIDOREDUCTASE SUBUNIT ND4L"/>
    <property type="match status" value="1"/>
</dbReference>
<keyword evidence="6 7" id="KW-0472">Membrane</keyword>
<dbReference type="GO" id="GO:0050136">
    <property type="term" value="F:NADH dehydrogenase (quinone) (non-electrogenic) activity"/>
    <property type="evidence" value="ECO:0007669"/>
    <property type="project" value="UniProtKB-UniRule"/>
</dbReference>
<dbReference type="GO" id="GO:0042773">
    <property type="term" value="P:ATP synthesis coupled electron transport"/>
    <property type="evidence" value="ECO:0007669"/>
    <property type="project" value="InterPro"/>
</dbReference>
<dbReference type="Gene3D" id="1.10.287.3510">
    <property type="match status" value="1"/>
</dbReference>
<comment type="similarity">
    <text evidence="2 7">Belongs to the complex I subunit 4L family.</text>
</comment>
<dbReference type="GO" id="GO:0030964">
    <property type="term" value="C:NADH dehydrogenase complex"/>
    <property type="evidence" value="ECO:0007669"/>
    <property type="project" value="TreeGrafter"/>
</dbReference>
<dbReference type="EC" id="7.1.1.-" evidence="7"/>
<dbReference type="PANTHER" id="PTHR11434:SF16">
    <property type="entry name" value="NADH-UBIQUINONE OXIDOREDUCTASE CHAIN 4L"/>
    <property type="match status" value="1"/>
</dbReference>
<dbReference type="GO" id="GO:0048038">
    <property type="term" value="F:quinone binding"/>
    <property type="evidence" value="ECO:0007669"/>
    <property type="project" value="UniProtKB-KW"/>
</dbReference>
<dbReference type="EMBL" id="CP036339">
    <property type="protein sequence ID" value="QDT72802.1"/>
    <property type="molecule type" value="Genomic_DNA"/>
</dbReference>
<proteinExistence type="inferred from homology"/>
<keyword evidence="3 7" id="KW-0813">Transport</keyword>
<name>A0A517TWP8_9BACT</name>
<keyword evidence="5 7" id="KW-1133">Transmembrane helix</keyword>
<dbReference type="NCBIfam" id="NF004320">
    <property type="entry name" value="PRK05715.1-2"/>
    <property type="match status" value="1"/>
</dbReference>
<dbReference type="InterPro" id="IPR039428">
    <property type="entry name" value="NUOK/Mnh_C1-like"/>
</dbReference>
<organism evidence="8 9">
    <name type="scientific">Lacipirellula limnantheis</name>
    <dbReference type="NCBI Taxonomy" id="2528024"/>
    <lineage>
        <taxon>Bacteria</taxon>
        <taxon>Pseudomonadati</taxon>
        <taxon>Planctomycetota</taxon>
        <taxon>Planctomycetia</taxon>
        <taxon>Pirellulales</taxon>
        <taxon>Lacipirellulaceae</taxon>
        <taxon>Lacipirellula</taxon>
    </lineage>
</organism>
<dbReference type="InterPro" id="IPR001133">
    <property type="entry name" value="NADH_UbQ_OxRdtase_chain4L/K"/>
</dbReference>
<comment type="subcellular location">
    <subcellularLocation>
        <location evidence="7">Cell membrane</location>
        <topology evidence="7">Multi-pass membrane protein</topology>
    </subcellularLocation>
    <subcellularLocation>
        <location evidence="1">Membrane</location>
        <topology evidence="1">Multi-pass membrane protein</topology>
    </subcellularLocation>
</comment>
<dbReference type="AlphaFoldDB" id="A0A517TWP8"/>
<evidence type="ECO:0000256" key="3">
    <source>
        <dbReference type="ARBA" id="ARBA00022448"/>
    </source>
</evidence>
<evidence type="ECO:0000256" key="1">
    <source>
        <dbReference type="ARBA" id="ARBA00004141"/>
    </source>
</evidence>
<dbReference type="RefSeq" id="WP_145432334.1">
    <property type="nucleotide sequence ID" value="NZ_CP036339.1"/>
</dbReference>
<dbReference type="Proteomes" id="UP000317909">
    <property type="component" value="Chromosome"/>
</dbReference>
<dbReference type="GO" id="GO:0005886">
    <property type="term" value="C:plasma membrane"/>
    <property type="evidence" value="ECO:0007669"/>
    <property type="project" value="UniProtKB-SubCell"/>
</dbReference>
<evidence type="ECO:0000313" key="9">
    <source>
        <dbReference type="Proteomes" id="UP000317909"/>
    </source>
</evidence>
<keyword evidence="7" id="KW-0830">Ubiquinone</keyword>
<feature type="transmembrane region" description="Helical" evidence="7">
    <location>
        <begin position="16"/>
        <end position="34"/>
    </location>
</feature>
<keyword evidence="8" id="KW-0560">Oxidoreductase</keyword>
<keyword evidence="7" id="KW-1003">Cell membrane</keyword>
<protein>
    <recommendedName>
        <fullName evidence="7">NADH-quinone oxidoreductase subunit K</fullName>
        <ecNumber evidence="7">7.1.1.-</ecNumber>
    </recommendedName>
    <alternativeName>
        <fullName evidence="7">NADH dehydrogenase I subunit K</fullName>
    </alternativeName>
    <alternativeName>
        <fullName evidence="7">NDH-1 subunit K</fullName>
    </alternativeName>
</protein>
<gene>
    <name evidence="8" type="primary">nuoK_2</name>
    <name evidence="7" type="synonym">nuoK</name>
    <name evidence="8" type="ORF">I41_19860</name>
</gene>
<evidence type="ECO:0000256" key="2">
    <source>
        <dbReference type="ARBA" id="ARBA00010519"/>
    </source>
</evidence>
<feature type="transmembrane region" description="Helical" evidence="7">
    <location>
        <begin position="80"/>
        <end position="103"/>
    </location>
</feature>
<sequence length="119" mass="12371">MTSSLLANLLTEPPGVAHYMTVGAVMFVCGAMCMATKRNALGVLMGIELVLNGANLNFIAFGSKYLDNGGPQLGLDGSLIALFVIVLAAAEAAVALAIALNFYNNHDSIDVDRADQLQG</sequence>
<comment type="function">
    <text evidence="7">NDH-1 shuttles electrons from NADH, via FMN and iron-sulfur (Fe-S) centers, to quinones in the respiratory chain. The immediate electron acceptor for the enzyme in this species is believed to be ubiquinone. Couples the redox reaction to proton translocation (for every two electrons transferred, four hydrogen ions are translocated across the cytoplasmic membrane), and thus conserves the redox energy in a proton gradient.</text>
</comment>
<keyword evidence="7" id="KW-0520">NAD</keyword>
<accession>A0A517TWP8</accession>
<keyword evidence="7" id="KW-1278">Translocase</keyword>
<keyword evidence="7" id="KW-0874">Quinone</keyword>
<dbReference type="Pfam" id="PF00420">
    <property type="entry name" value="Oxidored_q2"/>
    <property type="match status" value="1"/>
</dbReference>
<evidence type="ECO:0000256" key="5">
    <source>
        <dbReference type="ARBA" id="ARBA00022989"/>
    </source>
</evidence>
<dbReference type="OrthoDB" id="9810120at2"/>
<dbReference type="HAMAP" id="MF_01456">
    <property type="entry name" value="NDH1_NuoK"/>
    <property type="match status" value="1"/>
</dbReference>
<evidence type="ECO:0000256" key="6">
    <source>
        <dbReference type="ARBA" id="ARBA00023136"/>
    </source>
</evidence>